<dbReference type="PANTHER" id="PTHR40074">
    <property type="entry name" value="O-ACETYLTRANSFERASE WECH"/>
    <property type="match status" value="1"/>
</dbReference>
<feature type="transmembrane region" description="Helical" evidence="7">
    <location>
        <begin position="43"/>
        <end position="63"/>
    </location>
</feature>
<keyword evidence="3" id="KW-1003">Cell membrane</keyword>
<keyword evidence="9" id="KW-0012">Acyltransferase</keyword>
<feature type="transmembrane region" description="Helical" evidence="7">
    <location>
        <begin position="306"/>
        <end position="327"/>
    </location>
</feature>
<evidence type="ECO:0000256" key="2">
    <source>
        <dbReference type="ARBA" id="ARBA00007400"/>
    </source>
</evidence>
<feature type="transmembrane region" description="Helical" evidence="7">
    <location>
        <begin position="213"/>
        <end position="231"/>
    </location>
</feature>
<comment type="subcellular location">
    <subcellularLocation>
        <location evidence="1">Cell membrane</location>
        <topology evidence="1">Multi-pass membrane protein</topology>
    </subcellularLocation>
</comment>
<evidence type="ECO:0000313" key="10">
    <source>
        <dbReference type="Proteomes" id="UP000824201"/>
    </source>
</evidence>
<keyword evidence="6 7" id="KW-0472">Membrane</keyword>
<feature type="transmembrane region" description="Helical" evidence="7">
    <location>
        <begin position="12"/>
        <end position="31"/>
    </location>
</feature>
<feature type="transmembrane region" description="Helical" evidence="7">
    <location>
        <begin position="162"/>
        <end position="180"/>
    </location>
</feature>
<name>A0A9D1EFA2_9FIRM</name>
<dbReference type="GO" id="GO:0016413">
    <property type="term" value="F:O-acetyltransferase activity"/>
    <property type="evidence" value="ECO:0007669"/>
    <property type="project" value="TreeGrafter"/>
</dbReference>
<dbReference type="Proteomes" id="UP000824201">
    <property type="component" value="Unassembled WGS sequence"/>
</dbReference>
<comment type="similarity">
    <text evidence="2">Belongs to the acyltransferase 3 family.</text>
</comment>
<protein>
    <submittedName>
        <fullName evidence="9">Acyltransferase</fullName>
    </submittedName>
</protein>
<reference evidence="9" key="1">
    <citation type="submission" date="2020-10" db="EMBL/GenBank/DDBJ databases">
        <authorList>
            <person name="Gilroy R."/>
        </authorList>
    </citation>
    <scope>NUCLEOTIDE SEQUENCE</scope>
    <source>
        <strain evidence="9">ChiW13-3771</strain>
    </source>
</reference>
<evidence type="ECO:0000256" key="7">
    <source>
        <dbReference type="SAM" id="Phobius"/>
    </source>
</evidence>
<gene>
    <name evidence="9" type="ORF">IAC96_08365</name>
</gene>
<dbReference type="InterPro" id="IPR002656">
    <property type="entry name" value="Acyl_transf_3_dom"/>
</dbReference>
<evidence type="ECO:0000313" key="9">
    <source>
        <dbReference type="EMBL" id="HIR88946.1"/>
    </source>
</evidence>
<reference evidence="9" key="2">
    <citation type="journal article" date="2021" name="PeerJ">
        <title>Extensive microbial diversity within the chicken gut microbiome revealed by metagenomics and culture.</title>
        <authorList>
            <person name="Gilroy R."/>
            <person name="Ravi A."/>
            <person name="Getino M."/>
            <person name="Pursley I."/>
            <person name="Horton D.L."/>
            <person name="Alikhan N.F."/>
            <person name="Baker D."/>
            <person name="Gharbi K."/>
            <person name="Hall N."/>
            <person name="Watson M."/>
            <person name="Adriaenssens E.M."/>
            <person name="Foster-Nyarko E."/>
            <person name="Jarju S."/>
            <person name="Secka A."/>
            <person name="Antonio M."/>
            <person name="Oren A."/>
            <person name="Chaudhuri R.R."/>
            <person name="La Ragione R."/>
            <person name="Hildebrand F."/>
            <person name="Pallen M.J."/>
        </authorList>
    </citation>
    <scope>NUCLEOTIDE SEQUENCE</scope>
    <source>
        <strain evidence="9">ChiW13-3771</strain>
    </source>
</reference>
<feature type="transmembrane region" description="Helical" evidence="7">
    <location>
        <begin position="186"/>
        <end position="206"/>
    </location>
</feature>
<dbReference type="GO" id="GO:0009246">
    <property type="term" value="P:enterobacterial common antigen biosynthetic process"/>
    <property type="evidence" value="ECO:0007669"/>
    <property type="project" value="TreeGrafter"/>
</dbReference>
<feature type="domain" description="Acyltransferase 3" evidence="8">
    <location>
        <begin position="7"/>
        <end position="323"/>
    </location>
</feature>
<evidence type="ECO:0000256" key="1">
    <source>
        <dbReference type="ARBA" id="ARBA00004651"/>
    </source>
</evidence>
<keyword evidence="4 7" id="KW-0812">Transmembrane</keyword>
<keyword evidence="9" id="KW-0808">Transferase</keyword>
<evidence type="ECO:0000259" key="8">
    <source>
        <dbReference type="Pfam" id="PF01757"/>
    </source>
</evidence>
<evidence type="ECO:0000256" key="4">
    <source>
        <dbReference type="ARBA" id="ARBA00022692"/>
    </source>
</evidence>
<accession>A0A9D1EFA2</accession>
<evidence type="ECO:0000256" key="6">
    <source>
        <dbReference type="ARBA" id="ARBA00023136"/>
    </source>
</evidence>
<sequence>MEKKRLDWLDCTRGIGIILVVLTHSATTVLRENYKLAKAIYEGSFFIDRQLLMVLSGYVFYLAKSHYKKLNNIEFFKKKVQRILVPYIVYSFIVYLFFQVINEIPFLEAIMEYSVYKKSNIVSWAKGILTGTNNYTLHLWFLYDLFIYVCITYILMKKFKNWEKIIVVSWGILTVLSYLLEWKQNGIIDNLIYFYTWFLMGIVLCPKIKDCKIWMWGIAIGYGYFILYHLFECERMENQILELLYQLTKGAAIIGIIQLGKELRGKILYICKYIGKNSMDIYLFSQPFFGSCIGVVGYQVFHLPVIVILIISITLSFIVPIIILKILTHTKYLKKLFGH</sequence>
<dbReference type="Pfam" id="PF01757">
    <property type="entry name" value="Acyl_transf_3"/>
    <property type="match status" value="1"/>
</dbReference>
<comment type="caution">
    <text evidence="9">The sequence shown here is derived from an EMBL/GenBank/DDBJ whole genome shotgun (WGS) entry which is preliminary data.</text>
</comment>
<evidence type="ECO:0000256" key="3">
    <source>
        <dbReference type="ARBA" id="ARBA00022475"/>
    </source>
</evidence>
<evidence type="ECO:0000256" key="5">
    <source>
        <dbReference type="ARBA" id="ARBA00022989"/>
    </source>
</evidence>
<dbReference type="EMBL" id="DVHN01000105">
    <property type="protein sequence ID" value="HIR88946.1"/>
    <property type="molecule type" value="Genomic_DNA"/>
</dbReference>
<keyword evidence="5 7" id="KW-1133">Transmembrane helix</keyword>
<dbReference type="GO" id="GO:0005886">
    <property type="term" value="C:plasma membrane"/>
    <property type="evidence" value="ECO:0007669"/>
    <property type="project" value="UniProtKB-SubCell"/>
</dbReference>
<feature type="transmembrane region" description="Helical" evidence="7">
    <location>
        <begin position="243"/>
        <end position="260"/>
    </location>
</feature>
<organism evidence="9 10">
    <name type="scientific">Candidatus Fimimorpha faecalis</name>
    <dbReference type="NCBI Taxonomy" id="2840824"/>
    <lineage>
        <taxon>Bacteria</taxon>
        <taxon>Bacillati</taxon>
        <taxon>Bacillota</taxon>
        <taxon>Clostridia</taxon>
        <taxon>Eubacteriales</taxon>
        <taxon>Candidatus Fimimorpha</taxon>
    </lineage>
</organism>
<feature type="transmembrane region" description="Helical" evidence="7">
    <location>
        <begin position="281"/>
        <end position="300"/>
    </location>
</feature>
<feature type="transmembrane region" description="Helical" evidence="7">
    <location>
        <begin position="84"/>
        <end position="101"/>
    </location>
</feature>
<dbReference type="PANTHER" id="PTHR40074:SF2">
    <property type="entry name" value="O-ACETYLTRANSFERASE WECH"/>
    <property type="match status" value="1"/>
</dbReference>
<proteinExistence type="inferred from homology"/>
<dbReference type="AlphaFoldDB" id="A0A9D1EFA2"/>
<feature type="transmembrane region" description="Helical" evidence="7">
    <location>
        <begin position="137"/>
        <end position="155"/>
    </location>
</feature>